<dbReference type="NCBIfam" id="TIGR02532">
    <property type="entry name" value="IV_pilin_GFxxxE"/>
    <property type="match status" value="1"/>
</dbReference>
<evidence type="ECO:0000256" key="1">
    <source>
        <dbReference type="SAM" id="MobiDB-lite"/>
    </source>
</evidence>
<dbReference type="Pfam" id="PF08334">
    <property type="entry name" value="T2SSG"/>
    <property type="match status" value="1"/>
</dbReference>
<proteinExistence type="predicted"/>
<feature type="transmembrane region" description="Helical" evidence="2">
    <location>
        <begin position="12"/>
        <end position="39"/>
    </location>
</feature>
<protein>
    <submittedName>
        <fullName evidence="4">Type II secretion system major pseudopilin GspG</fullName>
    </submittedName>
</protein>
<dbReference type="SUPFAM" id="SSF54523">
    <property type="entry name" value="Pili subunits"/>
    <property type="match status" value="1"/>
</dbReference>
<dbReference type="EMBL" id="CP051774">
    <property type="protein sequence ID" value="QJE98248.1"/>
    <property type="molecule type" value="Genomic_DNA"/>
</dbReference>
<dbReference type="InterPro" id="IPR012902">
    <property type="entry name" value="N_methyl_site"/>
</dbReference>
<keyword evidence="2" id="KW-0812">Transmembrane</keyword>
<dbReference type="Pfam" id="PF07963">
    <property type="entry name" value="N_methyl"/>
    <property type="match status" value="1"/>
</dbReference>
<dbReference type="KEGG" id="luo:HHL09_21505"/>
<dbReference type="InterPro" id="IPR010054">
    <property type="entry name" value="Type2_sec_GspG"/>
</dbReference>
<keyword evidence="5" id="KW-1185">Reference proteome</keyword>
<reference evidence="4 5" key="1">
    <citation type="submission" date="2020-04" db="EMBL/GenBank/DDBJ databases">
        <title>Luteolibacter sp. G-1-1-1 isolated from soil.</title>
        <authorList>
            <person name="Dahal R.H."/>
        </authorList>
    </citation>
    <scope>NUCLEOTIDE SEQUENCE [LARGE SCALE GENOMIC DNA]</scope>
    <source>
        <strain evidence="4 5">G-1-1-1</strain>
    </source>
</reference>
<feature type="compositionally biased region" description="Acidic residues" evidence="1">
    <location>
        <begin position="136"/>
        <end position="145"/>
    </location>
</feature>
<gene>
    <name evidence="4" type="primary">gspG</name>
    <name evidence="4" type="ORF">HHL09_21505</name>
</gene>
<dbReference type="AlphaFoldDB" id="A0A858RPD1"/>
<dbReference type="Gene3D" id="3.30.700.10">
    <property type="entry name" value="Glycoprotein, Type 4 Pilin"/>
    <property type="match status" value="1"/>
</dbReference>
<dbReference type="NCBIfam" id="TIGR01710">
    <property type="entry name" value="typeII_sec_gspG"/>
    <property type="match status" value="1"/>
</dbReference>
<evidence type="ECO:0000259" key="3">
    <source>
        <dbReference type="Pfam" id="PF08334"/>
    </source>
</evidence>
<dbReference type="GO" id="GO:0015628">
    <property type="term" value="P:protein secretion by the type II secretion system"/>
    <property type="evidence" value="ECO:0007669"/>
    <property type="project" value="InterPro"/>
</dbReference>
<evidence type="ECO:0000313" key="5">
    <source>
        <dbReference type="Proteomes" id="UP000501812"/>
    </source>
</evidence>
<name>A0A858RPD1_9BACT</name>
<keyword evidence="2" id="KW-0472">Membrane</keyword>
<organism evidence="4 5">
    <name type="scientific">Luteolibacter luteus</name>
    <dbReference type="NCBI Taxonomy" id="2728835"/>
    <lineage>
        <taxon>Bacteria</taxon>
        <taxon>Pseudomonadati</taxon>
        <taxon>Verrucomicrobiota</taxon>
        <taxon>Verrucomicrobiia</taxon>
        <taxon>Verrucomicrobiales</taxon>
        <taxon>Verrucomicrobiaceae</taxon>
        <taxon>Luteolibacter</taxon>
    </lineage>
</organism>
<feature type="region of interest" description="Disordered" evidence="1">
    <location>
        <begin position="121"/>
        <end position="145"/>
    </location>
</feature>
<evidence type="ECO:0000256" key="2">
    <source>
        <dbReference type="SAM" id="Phobius"/>
    </source>
</evidence>
<keyword evidence="2" id="KW-1133">Transmembrane helix</keyword>
<dbReference type="InterPro" id="IPR013545">
    <property type="entry name" value="T2SS_protein-GspG_C"/>
</dbReference>
<accession>A0A858RPD1</accession>
<dbReference type="RefSeq" id="WP_169456707.1">
    <property type="nucleotide sequence ID" value="NZ_CP051774.1"/>
</dbReference>
<feature type="domain" description="Type II secretion system protein GspG C-terminal" evidence="3">
    <location>
        <begin position="43"/>
        <end position="139"/>
    </location>
</feature>
<dbReference type="Proteomes" id="UP000501812">
    <property type="component" value="Chromosome"/>
</dbReference>
<evidence type="ECO:0000313" key="4">
    <source>
        <dbReference type="EMBL" id="QJE98248.1"/>
    </source>
</evidence>
<dbReference type="InterPro" id="IPR045584">
    <property type="entry name" value="Pilin-like"/>
</dbReference>
<sequence>MKYQRSIRKRLAAGFTLLEMVIVLGIIAVLLGGSIALIGGVGDGAKLQRVSADFNAIGSSLKTYKINAGTYPTTSQGLDALVTKPTSTPVPKRWTQVLKKLPQDPWMQNYTYKFPGTKDPSEFEIFSNGKDGIQGTDDDLSSQDE</sequence>
<dbReference type="GO" id="GO:0015627">
    <property type="term" value="C:type II protein secretion system complex"/>
    <property type="evidence" value="ECO:0007669"/>
    <property type="project" value="InterPro"/>
</dbReference>